<organism evidence="5 6">
    <name type="scientific">Edaphochlamys debaryana</name>
    <dbReference type="NCBI Taxonomy" id="47281"/>
    <lineage>
        <taxon>Eukaryota</taxon>
        <taxon>Viridiplantae</taxon>
        <taxon>Chlorophyta</taxon>
        <taxon>core chlorophytes</taxon>
        <taxon>Chlorophyceae</taxon>
        <taxon>CS clade</taxon>
        <taxon>Chlamydomonadales</taxon>
        <taxon>Chlamydomonadales incertae sedis</taxon>
        <taxon>Edaphochlamys</taxon>
    </lineage>
</organism>
<sequence>MVGFSLGFVLVWNLPVYNIDADGNKGAWYDDQWKWLVAMAVLCAATPLSMALFCKPAYTPQSFVTPLFPLIPCGSIFVNTFLLGQLDEQSYERFGWWTLAVVLIYLLYGVFAAEAKDRRSIYSGSQAGYSDVEASKVGALELPPPPKTLSPLEPEAAIVSN</sequence>
<evidence type="ECO:0000313" key="5">
    <source>
        <dbReference type="EMBL" id="KAG2495203.1"/>
    </source>
</evidence>
<feature type="domain" description="Cationic amino acid transporter C-terminal" evidence="4">
    <location>
        <begin position="63"/>
        <end position="111"/>
    </location>
</feature>
<dbReference type="EMBL" id="JAEHOE010000026">
    <property type="protein sequence ID" value="KAG2495203.1"/>
    <property type="molecule type" value="Genomic_DNA"/>
</dbReference>
<feature type="transmembrane region" description="Helical" evidence="3">
    <location>
        <begin position="94"/>
        <end position="113"/>
    </location>
</feature>
<evidence type="ECO:0000259" key="4">
    <source>
        <dbReference type="Pfam" id="PF13906"/>
    </source>
</evidence>
<comment type="caution">
    <text evidence="5">The sequence shown here is derived from an EMBL/GenBank/DDBJ whole genome shotgun (WGS) entry which is preliminary data.</text>
</comment>
<keyword evidence="3" id="KW-1133">Transmembrane helix</keyword>
<dbReference type="Pfam" id="PF13906">
    <property type="entry name" value="AA_permease_C"/>
    <property type="match status" value="1"/>
</dbReference>
<keyword evidence="6" id="KW-1185">Reference proteome</keyword>
<evidence type="ECO:0000256" key="2">
    <source>
        <dbReference type="SAM" id="MobiDB-lite"/>
    </source>
</evidence>
<accession>A0A835Y5Q0</accession>
<dbReference type="Proteomes" id="UP000612055">
    <property type="component" value="Unassembled WGS sequence"/>
</dbReference>
<keyword evidence="3" id="KW-0472">Membrane</keyword>
<evidence type="ECO:0000256" key="3">
    <source>
        <dbReference type="SAM" id="Phobius"/>
    </source>
</evidence>
<proteinExistence type="inferred from homology"/>
<reference evidence="5" key="1">
    <citation type="journal article" date="2020" name="bioRxiv">
        <title>Comparative genomics of Chlamydomonas.</title>
        <authorList>
            <person name="Craig R.J."/>
            <person name="Hasan A.R."/>
            <person name="Ness R.W."/>
            <person name="Keightley P.D."/>
        </authorList>
    </citation>
    <scope>NUCLEOTIDE SEQUENCE</scope>
    <source>
        <strain evidence="5">CCAP 11/70</strain>
    </source>
</reference>
<evidence type="ECO:0000256" key="1">
    <source>
        <dbReference type="ARBA" id="ARBA00008572"/>
    </source>
</evidence>
<feature type="transmembrane region" description="Helical" evidence="3">
    <location>
        <begin position="35"/>
        <end position="54"/>
    </location>
</feature>
<dbReference type="InterPro" id="IPR029485">
    <property type="entry name" value="CAT_C"/>
</dbReference>
<dbReference type="GO" id="GO:0015171">
    <property type="term" value="F:amino acid transmembrane transporter activity"/>
    <property type="evidence" value="ECO:0007669"/>
    <property type="project" value="TreeGrafter"/>
</dbReference>
<dbReference type="PANTHER" id="PTHR43243:SF41">
    <property type="entry name" value="CATIONIC AMINO ACID TRANSPORTER 7, CHLOROPLASTIC"/>
    <property type="match status" value="1"/>
</dbReference>
<keyword evidence="3" id="KW-0812">Transmembrane</keyword>
<dbReference type="GO" id="GO:0005886">
    <property type="term" value="C:plasma membrane"/>
    <property type="evidence" value="ECO:0007669"/>
    <property type="project" value="TreeGrafter"/>
</dbReference>
<dbReference type="AlphaFoldDB" id="A0A835Y5Q0"/>
<comment type="similarity">
    <text evidence="1">Belongs to the amino acid-polyamine-organocation (APC) superfamily. Cationic amino acid transporter (CAT) (TC 2.A.3.3) family.</text>
</comment>
<feature type="transmembrane region" description="Helical" evidence="3">
    <location>
        <begin position="63"/>
        <end position="82"/>
    </location>
</feature>
<dbReference type="PANTHER" id="PTHR43243">
    <property type="entry name" value="INNER MEMBRANE TRANSPORTER YGJI-RELATED"/>
    <property type="match status" value="1"/>
</dbReference>
<evidence type="ECO:0000313" key="6">
    <source>
        <dbReference type="Proteomes" id="UP000612055"/>
    </source>
</evidence>
<gene>
    <name evidence="5" type="ORF">HYH03_006809</name>
</gene>
<name>A0A835Y5Q0_9CHLO</name>
<feature type="region of interest" description="Disordered" evidence="2">
    <location>
        <begin position="140"/>
        <end position="161"/>
    </location>
</feature>
<dbReference type="OrthoDB" id="512288at2759"/>
<protein>
    <recommendedName>
        <fullName evidence="4">Cationic amino acid transporter C-terminal domain-containing protein</fullName>
    </recommendedName>
</protein>